<dbReference type="InterPro" id="IPR000652">
    <property type="entry name" value="Triosephosphate_isomerase"/>
</dbReference>
<dbReference type="Proteomes" id="UP000179769">
    <property type="component" value="Unassembled WGS sequence"/>
</dbReference>
<evidence type="ECO:0000256" key="1">
    <source>
        <dbReference type="ARBA" id="ARBA00004680"/>
    </source>
</evidence>
<evidence type="ECO:0000313" key="11">
    <source>
        <dbReference type="EMBL" id="OHV24463.1"/>
    </source>
</evidence>
<name>A0A1S1PNU3_9ACTN</name>
<keyword evidence="5 9" id="KW-0312">Gluconeogenesis</keyword>
<keyword evidence="6 9" id="KW-0963">Cytoplasm</keyword>
<evidence type="ECO:0000313" key="12">
    <source>
        <dbReference type="Proteomes" id="UP000179769"/>
    </source>
</evidence>
<comment type="subunit">
    <text evidence="9 10">Homodimer.</text>
</comment>
<keyword evidence="8 9" id="KW-0413">Isomerase</keyword>
<dbReference type="GO" id="GO:0046166">
    <property type="term" value="P:glyceraldehyde-3-phosphate biosynthetic process"/>
    <property type="evidence" value="ECO:0007669"/>
    <property type="project" value="TreeGrafter"/>
</dbReference>
<dbReference type="EC" id="5.3.1.1" evidence="3 9"/>
<dbReference type="PANTHER" id="PTHR21139:SF42">
    <property type="entry name" value="TRIOSEPHOSPHATE ISOMERASE"/>
    <property type="match status" value="1"/>
</dbReference>
<comment type="similarity">
    <text evidence="2 9 10">Belongs to the triosephosphate isomerase family.</text>
</comment>
<dbReference type="Gene3D" id="3.20.20.70">
    <property type="entry name" value="Aldolase class I"/>
    <property type="match status" value="1"/>
</dbReference>
<dbReference type="SUPFAM" id="SSF51351">
    <property type="entry name" value="Triosephosphate isomerase (TIM)"/>
    <property type="match status" value="1"/>
</dbReference>
<feature type="binding site" evidence="9">
    <location>
        <begin position="227"/>
        <end position="228"/>
    </location>
    <ligand>
        <name>substrate</name>
    </ligand>
</feature>
<comment type="subcellular location">
    <subcellularLocation>
        <location evidence="9 10">Cytoplasm</location>
    </subcellularLocation>
</comment>
<dbReference type="GO" id="GO:0004807">
    <property type="term" value="F:triose-phosphate isomerase activity"/>
    <property type="evidence" value="ECO:0007669"/>
    <property type="project" value="UniProtKB-UniRule"/>
</dbReference>
<reference evidence="12" key="1">
    <citation type="submission" date="2016-07" db="EMBL/GenBank/DDBJ databases">
        <title>Frankia sp. NRRL B-16219 Genome sequencing.</title>
        <authorList>
            <person name="Ghodhbane-Gtari F."/>
            <person name="Swanson E."/>
            <person name="Gueddou A."/>
            <person name="Louati M."/>
            <person name="Nouioui I."/>
            <person name="Hezbri K."/>
            <person name="Abebe-Akele F."/>
            <person name="Simpson S."/>
            <person name="Morris K."/>
            <person name="Thomas K."/>
            <person name="Gtari M."/>
            <person name="Tisa L.S."/>
        </authorList>
    </citation>
    <scope>NUCLEOTIDE SEQUENCE [LARGE SCALE GENOMIC DNA]</scope>
    <source>
        <strain evidence="12">NRRL B-16219</strain>
    </source>
</reference>
<comment type="pathway">
    <text evidence="9 10">Carbohydrate biosynthesis; gluconeogenesis.</text>
</comment>
<comment type="catalytic activity">
    <reaction evidence="9 10">
        <text>D-glyceraldehyde 3-phosphate = dihydroxyacetone phosphate</text>
        <dbReference type="Rhea" id="RHEA:18585"/>
        <dbReference type="ChEBI" id="CHEBI:57642"/>
        <dbReference type="ChEBI" id="CHEBI:59776"/>
        <dbReference type="EC" id="5.3.1.1"/>
    </reaction>
</comment>
<dbReference type="GO" id="GO:0019563">
    <property type="term" value="P:glycerol catabolic process"/>
    <property type="evidence" value="ECO:0007669"/>
    <property type="project" value="TreeGrafter"/>
</dbReference>
<evidence type="ECO:0000256" key="4">
    <source>
        <dbReference type="ARBA" id="ARBA00019397"/>
    </source>
</evidence>
<feature type="active site" description="Proton acceptor" evidence="9">
    <location>
        <position position="160"/>
    </location>
</feature>
<proteinExistence type="inferred from homology"/>
<evidence type="ECO:0000256" key="8">
    <source>
        <dbReference type="ARBA" id="ARBA00023235"/>
    </source>
</evidence>
<evidence type="ECO:0000256" key="5">
    <source>
        <dbReference type="ARBA" id="ARBA00022432"/>
    </source>
</evidence>
<dbReference type="CDD" id="cd00311">
    <property type="entry name" value="TIM"/>
    <property type="match status" value="1"/>
</dbReference>
<dbReference type="Pfam" id="PF00121">
    <property type="entry name" value="TIM"/>
    <property type="match status" value="1"/>
</dbReference>
<feature type="binding site" evidence="9">
    <location>
        <position position="206"/>
    </location>
    <ligand>
        <name>substrate</name>
    </ligand>
</feature>
<dbReference type="InterPro" id="IPR013785">
    <property type="entry name" value="Aldolase_TIM"/>
</dbReference>
<evidence type="ECO:0000256" key="9">
    <source>
        <dbReference type="HAMAP-Rule" id="MF_00147"/>
    </source>
</evidence>
<dbReference type="InterPro" id="IPR022896">
    <property type="entry name" value="TrioseP_Isoase_bac/euk"/>
</dbReference>
<keyword evidence="12" id="KW-1185">Reference proteome</keyword>
<dbReference type="PROSITE" id="PS00171">
    <property type="entry name" value="TIM_1"/>
    <property type="match status" value="1"/>
</dbReference>
<evidence type="ECO:0000256" key="2">
    <source>
        <dbReference type="ARBA" id="ARBA00007422"/>
    </source>
</evidence>
<dbReference type="AlphaFoldDB" id="A0A1S1PNU3"/>
<feature type="binding site" evidence="9">
    <location>
        <position position="166"/>
    </location>
    <ligand>
        <name>substrate</name>
    </ligand>
</feature>
<gene>
    <name evidence="9" type="primary">tpiA</name>
    <name evidence="11" type="ORF">BBK14_05585</name>
</gene>
<dbReference type="GO" id="GO:0006094">
    <property type="term" value="P:gluconeogenesis"/>
    <property type="evidence" value="ECO:0007669"/>
    <property type="project" value="UniProtKB-UniRule"/>
</dbReference>
<dbReference type="GO" id="GO:0006096">
    <property type="term" value="P:glycolytic process"/>
    <property type="evidence" value="ECO:0007669"/>
    <property type="project" value="UniProtKB-UniRule"/>
</dbReference>
<dbReference type="FunFam" id="3.20.20.70:FF:000016">
    <property type="entry name" value="Triosephosphate isomerase"/>
    <property type="match status" value="1"/>
</dbReference>
<dbReference type="HAMAP" id="MF_00147_B">
    <property type="entry name" value="TIM_B"/>
    <property type="match status" value="1"/>
</dbReference>
<comment type="function">
    <text evidence="9">Involved in the gluconeogenesis. Catalyzes stereospecifically the conversion of dihydroxyacetone phosphate (DHAP) to D-glyceraldehyde-3-phosphate (G3P).</text>
</comment>
<dbReference type="GO" id="GO:0005829">
    <property type="term" value="C:cytosol"/>
    <property type="evidence" value="ECO:0007669"/>
    <property type="project" value="TreeGrafter"/>
</dbReference>
<comment type="caution">
    <text evidence="11">The sequence shown here is derived from an EMBL/GenBank/DDBJ whole genome shotgun (WGS) entry which is preliminary data.</text>
</comment>
<evidence type="ECO:0000256" key="3">
    <source>
        <dbReference type="ARBA" id="ARBA00011940"/>
    </source>
</evidence>
<dbReference type="EMBL" id="MAXA01000235">
    <property type="protein sequence ID" value="OHV24463.1"/>
    <property type="molecule type" value="Genomic_DNA"/>
</dbReference>
<accession>A0A1S1PNU3</accession>
<dbReference type="InterPro" id="IPR035990">
    <property type="entry name" value="TIM_sf"/>
</dbReference>
<dbReference type="InterPro" id="IPR020861">
    <property type="entry name" value="Triosephosphate_isomerase_AS"/>
</dbReference>
<dbReference type="NCBIfam" id="TIGR00419">
    <property type="entry name" value="tim"/>
    <property type="match status" value="1"/>
</dbReference>
<feature type="active site" description="Electrophile" evidence="9">
    <location>
        <position position="88"/>
    </location>
</feature>
<keyword evidence="7 9" id="KW-0324">Glycolysis</keyword>
<dbReference type="UniPathway" id="UPA00138"/>
<comment type="caution">
    <text evidence="9">Lacks conserved residue(s) required for the propagation of feature annotation.</text>
</comment>
<evidence type="ECO:0000256" key="7">
    <source>
        <dbReference type="ARBA" id="ARBA00023152"/>
    </source>
</evidence>
<dbReference type="UniPathway" id="UPA00109">
    <property type="reaction ID" value="UER00189"/>
</dbReference>
<evidence type="ECO:0000256" key="6">
    <source>
        <dbReference type="ARBA" id="ARBA00022490"/>
    </source>
</evidence>
<comment type="pathway">
    <text evidence="1 9 10">Carbohydrate degradation; glycolysis; D-glyceraldehyde 3-phosphate from glycerone phosphate: step 1/1.</text>
</comment>
<organism evidence="11 12">
    <name type="scientific">Parafrankia soli</name>
    <dbReference type="NCBI Taxonomy" id="2599596"/>
    <lineage>
        <taxon>Bacteria</taxon>
        <taxon>Bacillati</taxon>
        <taxon>Actinomycetota</taxon>
        <taxon>Actinomycetes</taxon>
        <taxon>Frankiales</taxon>
        <taxon>Frankiaceae</taxon>
        <taxon>Parafrankia</taxon>
    </lineage>
</organism>
<protein>
    <recommendedName>
        <fullName evidence="4 9">Triosephosphate isomerase</fullName>
        <shortName evidence="9">TIM</shortName>
        <shortName evidence="9">TPI</shortName>
        <ecNumber evidence="3 9">5.3.1.1</ecNumber>
    </recommendedName>
    <alternativeName>
        <fullName evidence="9">Triose-phosphate isomerase</fullName>
    </alternativeName>
</protein>
<dbReference type="PROSITE" id="PS51440">
    <property type="entry name" value="TIM_2"/>
    <property type="match status" value="1"/>
</dbReference>
<sequence length="246" mass="25699">MNLNHLEAIALVQKVAFDLKPAELERVEVVFLPPFTDLRSVQTLIDGDKLAVGYGGQDLSPHGSGAYTGDISGPMLSRLGCSYVVVGHSERRTYHHEDDALVASKALAAYKHNITPILCVGEHEDIRAAGTHVEHVLAQLEGSLAGVSAEQAATLVVAYEPVWAIGTGRTASAQDAQDMCAAVRGQLTKLYGEPIAAGIRVLYGGSVKAANAAELFTMPDVDGGLVGGASLVAEEFVGIIRSGPAA</sequence>
<evidence type="ECO:0000256" key="10">
    <source>
        <dbReference type="RuleBase" id="RU363013"/>
    </source>
</evidence>
<dbReference type="PANTHER" id="PTHR21139">
    <property type="entry name" value="TRIOSEPHOSPHATE ISOMERASE"/>
    <property type="match status" value="1"/>
</dbReference>